<name>A0A7J6VYW9_THATH</name>
<dbReference type="Gene3D" id="3.80.10.10">
    <property type="entry name" value="Ribonuclease Inhibitor"/>
    <property type="match status" value="1"/>
</dbReference>
<dbReference type="Gene3D" id="1.20.1280.50">
    <property type="match status" value="1"/>
</dbReference>
<dbReference type="Proteomes" id="UP000554482">
    <property type="component" value="Unassembled WGS sequence"/>
</dbReference>
<dbReference type="InterPro" id="IPR001810">
    <property type="entry name" value="F-box_dom"/>
</dbReference>
<comment type="caution">
    <text evidence="3">The sequence shown here is derived from an EMBL/GenBank/DDBJ whole genome shotgun (WGS) entry which is preliminary data.</text>
</comment>
<gene>
    <name evidence="3" type="ORF">FRX31_020625</name>
</gene>
<dbReference type="SUPFAM" id="SSF52047">
    <property type="entry name" value="RNI-like"/>
    <property type="match status" value="1"/>
</dbReference>
<evidence type="ECO:0000259" key="2">
    <source>
        <dbReference type="Pfam" id="PF00646"/>
    </source>
</evidence>
<sequence length="268" mass="30290">MGELLEQEQVRKWEELDTDCLTNIFGRVGLQELINSVPLVCNSWYKASLDPNCWKILDFRCLHGLAPYKLEFAITRSCGATTKLVFPHHIQHSLYAQKGIHKLLPSPSEYFMELFGKLENLEVLDLGSLAPYMKYILAAISHHCKNFSSLTLAGVLYKKQARAIVDLVPKIKYLDISDSILSGSTLMYILSGCKDLVLLDARRCQGFDAKDPDIVKMASHIKTFLTNGSTKSIDEFNSLNIVNNDEIEDEDNDDEDDSEDTDDEDSME</sequence>
<feature type="compositionally biased region" description="Acidic residues" evidence="1">
    <location>
        <begin position="245"/>
        <end position="268"/>
    </location>
</feature>
<reference evidence="3 4" key="1">
    <citation type="submission" date="2020-06" db="EMBL/GenBank/DDBJ databases">
        <title>Transcriptomic and genomic resources for Thalictrum thalictroides and T. hernandezii: Facilitating candidate gene discovery in an emerging model plant lineage.</title>
        <authorList>
            <person name="Arias T."/>
            <person name="Riano-Pachon D.M."/>
            <person name="Di Stilio V.S."/>
        </authorList>
    </citation>
    <scope>NUCLEOTIDE SEQUENCE [LARGE SCALE GENOMIC DNA]</scope>
    <source>
        <strain evidence="4">cv. WT478/WT964</strain>
        <tissue evidence="3">Leaves</tissue>
    </source>
</reference>
<dbReference type="Pfam" id="PF00646">
    <property type="entry name" value="F-box"/>
    <property type="match status" value="1"/>
</dbReference>
<evidence type="ECO:0000313" key="4">
    <source>
        <dbReference type="Proteomes" id="UP000554482"/>
    </source>
</evidence>
<protein>
    <submittedName>
        <fullName evidence="3">F-box protein fbw2</fullName>
    </submittedName>
</protein>
<feature type="non-terminal residue" evidence="3">
    <location>
        <position position="1"/>
    </location>
</feature>
<feature type="domain" description="F-box" evidence="2">
    <location>
        <begin position="13"/>
        <end position="55"/>
    </location>
</feature>
<evidence type="ECO:0000313" key="3">
    <source>
        <dbReference type="EMBL" id="KAF5189788.1"/>
    </source>
</evidence>
<dbReference type="EMBL" id="JABWDY010025003">
    <property type="protein sequence ID" value="KAF5189788.1"/>
    <property type="molecule type" value="Genomic_DNA"/>
</dbReference>
<keyword evidence="4" id="KW-1185">Reference proteome</keyword>
<dbReference type="AlphaFoldDB" id="A0A7J6VYW9"/>
<accession>A0A7J6VYW9</accession>
<organism evidence="3 4">
    <name type="scientific">Thalictrum thalictroides</name>
    <name type="common">Rue-anemone</name>
    <name type="synonym">Anemone thalictroides</name>
    <dbReference type="NCBI Taxonomy" id="46969"/>
    <lineage>
        <taxon>Eukaryota</taxon>
        <taxon>Viridiplantae</taxon>
        <taxon>Streptophyta</taxon>
        <taxon>Embryophyta</taxon>
        <taxon>Tracheophyta</taxon>
        <taxon>Spermatophyta</taxon>
        <taxon>Magnoliopsida</taxon>
        <taxon>Ranunculales</taxon>
        <taxon>Ranunculaceae</taxon>
        <taxon>Thalictroideae</taxon>
        <taxon>Thalictrum</taxon>
    </lineage>
</organism>
<evidence type="ECO:0000256" key="1">
    <source>
        <dbReference type="SAM" id="MobiDB-lite"/>
    </source>
</evidence>
<feature type="region of interest" description="Disordered" evidence="1">
    <location>
        <begin position="244"/>
        <end position="268"/>
    </location>
</feature>
<dbReference type="InterPro" id="IPR032675">
    <property type="entry name" value="LRR_dom_sf"/>
</dbReference>
<dbReference type="PANTHER" id="PTHR38926:SF5">
    <property type="entry name" value="F-BOX AND LEUCINE-RICH REPEAT PROTEIN 6"/>
    <property type="match status" value="1"/>
</dbReference>
<dbReference type="PANTHER" id="PTHR38926">
    <property type="entry name" value="F-BOX DOMAIN CONTAINING PROTEIN, EXPRESSED"/>
    <property type="match status" value="1"/>
</dbReference>
<proteinExistence type="predicted"/>
<dbReference type="OrthoDB" id="1929062at2759"/>
<dbReference type="SUPFAM" id="SSF81383">
    <property type="entry name" value="F-box domain"/>
    <property type="match status" value="1"/>
</dbReference>
<dbReference type="InterPro" id="IPR036047">
    <property type="entry name" value="F-box-like_dom_sf"/>
</dbReference>